<reference evidence="5 7" key="2">
    <citation type="submission" date="2018-11" db="EMBL/GenBank/DDBJ databases">
        <authorList>
            <consortium name="Pathogen Informatics"/>
        </authorList>
    </citation>
    <scope>NUCLEOTIDE SEQUENCE [LARGE SCALE GENOMIC DNA]</scope>
</reference>
<evidence type="ECO:0000256" key="4">
    <source>
        <dbReference type="SAM" id="MobiDB-lite"/>
    </source>
</evidence>
<evidence type="ECO:0000256" key="2">
    <source>
        <dbReference type="RuleBase" id="RU003844"/>
    </source>
</evidence>
<dbReference type="GO" id="GO:0032934">
    <property type="term" value="F:sterol binding"/>
    <property type="evidence" value="ECO:0007669"/>
    <property type="project" value="TreeGrafter"/>
</dbReference>
<organism evidence="6 8">
    <name type="scientific">Dracunculus medinensis</name>
    <name type="common">Guinea worm</name>
    <dbReference type="NCBI Taxonomy" id="318479"/>
    <lineage>
        <taxon>Eukaryota</taxon>
        <taxon>Metazoa</taxon>
        <taxon>Ecdysozoa</taxon>
        <taxon>Nematoda</taxon>
        <taxon>Chromadorea</taxon>
        <taxon>Rhabditida</taxon>
        <taxon>Spirurina</taxon>
        <taxon>Dracunculoidea</taxon>
        <taxon>Dracunculidae</taxon>
        <taxon>Dracunculus</taxon>
    </lineage>
</organism>
<keyword evidence="1" id="KW-0446">Lipid-binding</keyword>
<dbReference type="InterPro" id="IPR000648">
    <property type="entry name" value="Oxysterol-bd"/>
</dbReference>
<evidence type="ECO:0000256" key="3">
    <source>
        <dbReference type="RuleBase" id="RU003845"/>
    </source>
</evidence>
<feature type="region of interest" description="Disordered" evidence="4">
    <location>
        <begin position="90"/>
        <end position="190"/>
    </location>
</feature>
<dbReference type="GO" id="GO:0005886">
    <property type="term" value="C:plasma membrane"/>
    <property type="evidence" value="ECO:0007669"/>
    <property type="project" value="TreeGrafter"/>
</dbReference>
<dbReference type="OrthoDB" id="1854502at2759"/>
<dbReference type="GO" id="GO:0097038">
    <property type="term" value="C:perinuclear endoplasmic reticulum"/>
    <property type="evidence" value="ECO:0007669"/>
    <property type="project" value="TreeGrafter"/>
</dbReference>
<evidence type="ECO:0000256" key="1">
    <source>
        <dbReference type="ARBA" id="ARBA00023121"/>
    </source>
</evidence>
<dbReference type="PANTHER" id="PTHR10972:SF203">
    <property type="entry name" value="OXYSTEROL-BINDING PROTEIN HOMOLOG 3"/>
    <property type="match status" value="1"/>
</dbReference>
<keyword evidence="7" id="KW-1185">Reference proteome</keyword>
<dbReference type="Pfam" id="PF01237">
    <property type="entry name" value="Oxysterol_BP"/>
    <property type="match status" value="1"/>
</dbReference>
<feature type="compositionally biased region" description="Pro residues" evidence="4">
    <location>
        <begin position="156"/>
        <end position="177"/>
    </location>
</feature>
<keyword evidence="3" id="KW-0813">Transport</keyword>
<dbReference type="WBParaSite" id="DME_0000303701-mRNA-1">
    <property type="protein sequence ID" value="DME_0000303701-mRNA-1"/>
    <property type="gene ID" value="DME_0000303701"/>
</dbReference>
<dbReference type="Proteomes" id="UP000038040">
    <property type="component" value="Unplaced"/>
</dbReference>
<dbReference type="InterPro" id="IPR018494">
    <property type="entry name" value="Oxysterol-bd_CS"/>
</dbReference>
<keyword evidence="3" id="KW-0445">Lipid transport</keyword>
<evidence type="ECO:0000313" key="8">
    <source>
        <dbReference type="WBParaSite" id="DME_0000303701-mRNA-1"/>
    </source>
</evidence>
<dbReference type="AlphaFoldDB" id="A0A158Q3R8"/>
<dbReference type="GO" id="GO:0005829">
    <property type="term" value="C:cytosol"/>
    <property type="evidence" value="ECO:0007669"/>
    <property type="project" value="TreeGrafter"/>
</dbReference>
<name>A0A158Q3R8_DRAME</name>
<dbReference type="PROSITE" id="PS01013">
    <property type="entry name" value="OSBP"/>
    <property type="match status" value="1"/>
</dbReference>
<evidence type="ECO:0000313" key="7">
    <source>
        <dbReference type="Proteomes" id="UP000274756"/>
    </source>
</evidence>
<dbReference type="STRING" id="318479.A0A158Q3R8"/>
<evidence type="ECO:0000313" key="5">
    <source>
        <dbReference type="EMBL" id="VDN57223.1"/>
    </source>
</evidence>
<sequence>MSDDERKRMIIACGTDLRQIIPAIDNEYGLLKESLHKHRLYRQFMIKRTKGIEQIAQIHEKTKIIGEEIDNIRLDLGKIIKYLRRDLKAREPPSSDEAITSNARNALSEVEDRKNAKRLKMQIDDGQTKRKSPKQEPPRLISYEKVMPKISMEEVTPPPPSSPAPSSPPSSPSPPLSLPSENVSAKTLKRRDRLPKAFATASEQLGYSALLAIACKKIPIPINFFEPLSILQVICEELSQAGPILSKALESKDPLDRMAYVAAFAISGYSGMSTARRRKPFNSLLGETFEYSSADGWRYHSEQVSHHPPISAAHAEGRGWSWWQTFSLTTKKYLARTIENIPELPVRLKLACEDYTWNKVKVVLENIAQTPEKWRLKLDGTMVIQCSNGTSSEIFFDRTKGTAISGIISKNNKTIKLVGFWDKYLQKDGDGKFLFETVPLDYDGDNCYGFSKFACSLNDLATGEAQTLPPTDSRLRPDIRFLEFGEPIKASAAKFALEEQQRTRDKSTYEPVWFHKKEDLMTHNFLWISNGKYWRERENNFRNSNSPELFSTFSN</sequence>
<dbReference type="InterPro" id="IPR037239">
    <property type="entry name" value="OSBP_sf"/>
</dbReference>
<dbReference type="GO" id="GO:0006869">
    <property type="term" value="P:lipid transport"/>
    <property type="evidence" value="ECO:0007669"/>
    <property type="project" value="UniProtKB-KW"/>
</dbReference>
<comment type="similarity">
    <text evidence="2">Belongs to the OSBP family.</text>
</comment>
<dbReference type="EMBL" id="UYYG01001159">
    <property type="protein sequence ID" value="VDN57223.1"/>
    <property type="molecule type" value="Genomic_DNA"/>
</dbReference>
<reference evidence="8" key="1">
    <citation type="submission" date="2016-04" db="UniProtKB">
        <authorList>
            <consortium name="WormBaseParasite"/>
        </authorList>
    </citation>
    <scope>IDENTIFICATION</scope>
</reference>
<dbReference type="SUPFAM" id="SSF144000">
    <property type="entry name" value="Oxysterol-binding protein-like"/>
    <property type="match status" value="1"/>
</dbReference>
<dbReference type="Gene3D" id="2.40.160.120">
    <property type="match status" value="1"/>
</dbReference>
<accession>A0A158Q3R8</accession>
<evidence type="ECO:0000313" key="6">
    <source>
        <dbReference type="Proteomes" id="UP000038040"/>
    </source>
</evidence>
<proteinExistence type="inferred from homology"/>
<feature type="compositionally biased region" description="Basic and acidic residues" evidence="4">
    <location>
        <begin position="121"/>
        <end position="137"/>
    </location>
</feature>
<dbReference type="Proteomes" id="UP000274756">
    <property type="component" value="Unassembled WGS sequence"/>
</dbReference>
<protein>
    <recommendedName>
        <fullName evidence="3">Oxysterol-binding protein</fullName>
    </recommendedName>
</protein>
<gene>
    <name evidence="5" type="ORF">DME_LOCUS7196</name>
</gene>
<dbReference type="PANTHER" id="PTHR10972">
    <property type="entry name" value="OXYSTEROL-BINDING PROTEIN-RELATED"/>
    <property type="match status" value="1"/>
</dbReference>